<evidence type="ECO:0000313" key="3">
    <source>
        <dbReference type="Proteomes" id="UP000634136"/>
    </source>
</evidence>
<name>A0A834SWS9_9FABA</name>
<feature type="region of interest" description="Disordered" evidence="1">
    <location>
        <begin position="1"/>
        <end position="39"/>
    </location>
</feature>
<evidence type="ECO:0000256" key="1">
    <source>
        <dbReference type="SAM" id="MobiDB-lite"/>
    </source>
</evidence>
<protein>
    <submittedName>
        <fullName evidence="2">Uncharacterized protein</fullName>
    </submittedName>
</protein>
<dbReference type="AlphaFoldDB" id="A0A834SWS9"/>
<gene>
    <name evidence="2" type="ORF">G2W53_032934</name>
</gene>
<sequence length="39" mass="4244">MHQRHGDPSLAAEDRIDVQQTEAAEPTTTTNPPSNKMAP</sequence>
<feature type="compositionally biased region" description="Basic and acidic residues" evidence="1">
    <location>
        <begin position="1"/>
        <end position="17"/>
    </location>
</feature>
<comment type="caution">
    <text evidence="2">The sequence shown here is derived from an EMBL/GenBank/DDBJ whole genome shotgun (WGS) entry which is preliminary data.</text>
</comment>
<organism evidence="2 3">
    <name type="scientific">Senna tora</name>
    <dbReference type="NCBI Taxonomy" id="362788"/>
    <lineage>
        <taxon>Eukaryota</taxon>
        <taxon>Viridiplantae</taxon>
        <taxon>Streptophyta</taxon>
        <taxon>Embryophyta</taxon>
        <taxon>Tracheophyta</taxon>
        <taxon>Spermatophyta</taxon>
        <taxon>Magnoliopsida</taxon>
        <taxon>eudicotyledons</taxon>
        <taxon>Gunneridae</taxon>
        <taxon>Pentapetalae</taxon>
        <taxon>rosids</taxon>
        <taxon>fabids</taxon>
        <taxon>Fabales</taxon>
        <taxon>Fabaceae</taxon>
        <taxon>Caesalpinioideae</taxon>
        <taxon>Cassia clade</taxon>
        <taxon>Senna</taxon>
    </lineage>
</organism>
<evidence type="ECO:0000313" key="2">
    <source>
        <dbReference type="EMBL" id="KAF7811958.1"/>
    </source>
</evidence>
<accession>A0A834SWS9</accession>
<reference evidence="2" key="1">
    <citation type="submission" date="2020-09" db="EMBL/GenBank/DDBJ databases">
        <title>Genome-Enabled Discovery of Anthraquinone Biosynthesis in Senna tora.</title>
        <authorList>
            <person name="Kang S.-H."/>
            <person name="Pandey R.P."/>
            <person name="Lee C.-M."/>
            <person name="Sim J.-S."/>
            <person name="Jeong J.-T."/>
            <person name="Choi B.-S."/>
            <person name="Jung M."/>
            <person name="Ginzburg D."/>
            <person name="Zhao K."/>
            <person name="Won S.Y."/>
            <person name="Oh T.-J."/>
            <person name="Yu Y."/>
            <person name="Kim N.-H."/>
            <person name="Lee O.R."/>
            <person name="Lee T.-H."/>
            <person name="Bashyal P."/>
            <person name="Kim T.-S."/>
            <person name="Lee W.-H."/>
            <person name="Kawkins C."/>
            <person name="Kim C.-K."/>
            <person name="Kim J.S."/>
            <person name="Ahn B.O."/>
            <person name="Rhee S.Y."/>
            <person name="Sohng J.K."/>
        </authorList>
    </citation>
    <scope>NUCLEOTIDE SEQUENCE</scope>
    <source>
        <tissue evidence="2">Leaf</tissue>
    </source>
</reference>
<dbReference type="EMBL" id="JAAIUW010000010">
    <property type="protein sequence ID" value="KAF7811958.1"/>
    <property type="molecule type" value="Genomic_DNA"/>
</dbReference>
<feature type="compositionally biased region" description="Low complexity" evidence="1">
    <location>
        <begin position="21"/>
        <end position="33"/>
    </location>
</feature>
<dbReference type="Proteomes" id="UP000634136">
    <property type="component" value="Unassembled WGS sequence"/>
</dbReference>
<proteinExistence type="predicted"/>
<keyword evidence="3" id="KW-1185">Reference proteome</keyword>